<accession>A0A5K8AKJ0</accession>
<dbReference type="GO" id="GO:0035438">
    <property type="term" value="F:cyclic-di-GMP binding"/>
    <property type="evidence" value="ECO:0007669"/>
    <property type="project" value="InterPro"/>
</dbReference>
<protein>
    <recommendedName>
        <fullName evidence="1">PilZ domain-containing protein</fullName>
    </recommendedName>
</protein>
<dbReference type="InterPro" id="IPR009875">
    <property type="entry name" value="PilZ_domain"/>
</dbReference>
<dbReference type="EMBL" id="AP021879">
    <property type="protein sequence ID" value="BBO92320.1"/>
    <property type="molecule type" value="Genomic_DNA"/>
</dbReference>
<evidence type="ECO:0000313" key="3">
    <source>
        <dbReference type="Proteomes" id="UP000422108"/>
    </source>
</evidence>
<sequence>MWIRLMKSDMSKLLIARSDQNQRRFPRRAAFIIVSYTVNEGSFRDIIKNIGATGIFVNTWRRIAAGQSIQLRFPVFDFDNTLSISGTVVRSGPKGFSVVFDHPIEGLICKEGRFPEIVHESERKSGQ</sequence>
<proteinExistence type="predicted"/>
<gene>
    <name evidence="2" type="ORF">DSCOOX_55000</name>
</gene>
<evidence type="ECO:0000259" key="1">
    <source>
        <dbReference type="Pfam" id="PF07238"/>
    </source>
</evidence>
<organism evidence="2 3">
    <name type="scientific">Desulfosarcina ovata subsp. ovata</name>
    <dbReference type="NCBI Taxonomy" id="2752305"/>
    <lineage>
        <taxon>Bacteria</taxon>
        <taxon>Pseudomonadati</taxon>
        <taxon>Thermodesulfobacteriota</taxon>
        <taxon>Desulfobacteria</taxon>
        <taxon>Desulfobacterales</taxon>
        <taxon>Desulfosarcinaceae</taxon>
        <taxon>Desulfosarcina</taxon>
    </lineage>
</organism>
<dbReference type="Gene3D" id="2.40.10.220">
    <property type="entry name" value="predicted glycosyltransferase like domains"/>
    <property type="match status" value="1"/>
</dbReference>
<keyword evidence="3" id="KW-1185">Reference proteome</keyword>
<evidence type="ECO:0000313" key="2">
    <source>
        <dbReference type="EMBL" id="BBO92320.1"/>
    </source>
</evidence>
<dbReference type="AlphaFoldDB" id="A0A5K8AKJ0"/>
<name>A0A5K8AKJ0_9BACT</name>
<dbReference type="Proteomes" id="UP000422108">
    <property type="component" value="Chromosome"/>
</dbReference>
<dbReference type="Pfam" id="PF07238">
    <property type="entry name" value="PilZ"/>
    <property type="match status" value="1"/>
</dbReference>
<feature type="domain" description="PilZ" evidence="1">
    <location>
        <begin position="21"/>
        <end position="104"/>
    </location>
</feature>
<reference evidence="2 3" key="1">
    <citation type="submission" date="2019-11" db="EMBL/GenBank/DDBJ databases">
        <title>Comparative genomics of hydrocarbon-degrading Desulfosarcina strains.</title>
        <authorList>
            <person name="Watanabe M."/>
            <person name="Kojima H."/>
            <person name="Fukui M."/>
        </authorList>
    </citation>
    <scope>NUCLEOTIDE SEQUENCE [LARGE SCALE GENOMIC DNA]</scope>
    <source>
        <strain evidence="3">oXyS1</strain>
    </source>
</reference>
<dbReference type="SUPFAM" id="SSF141371">
    <property type="entry name" value="PilZ domain-like"/>
    <property type="match status" value="1"/>
</dbReference>